<reference evidence="1" key="1">
    <citation type="submission" date="2019-08" db="EMBL/GenBank/DDBJ databases">
        <title>Genome sequence of Clostridiales bacterium MT110.</title>
        <authorList>
            <person name="Cao J."/>
        </authorList>
    </citation>
    <scope>NUCLEOTIDE SEQUENCE</scope>
    <source>
        <strain evidence="1">MT110</strain>
    </source>
</reference>
<keyword evidence="2" id="KW-1185">Reference proteome</keyword>
<evidence type="ECO:0000313" key="1">
    <source>
        <dbReference type="EMBL" id="QOX64465.1"/>
    </source>
</evidence>
<gene>
    <name evidence="1" type="ORF">FRZ06_14510</name>
</gene>
<dbReference type="Proteomes" id="UP000594014">
    <property type="component" value="Chromosome"/>
</dbReference>
<accession>A0ACD1ADB9</accession>
<sequence length="394" mass="45061">MTTERKFTVIKGGASAAVSNNQRKFLSAFITDTRLMGVIGLYIHWELSNAEFVSDFHQFFYFDAEEYGFETYKSLLGSDEEALSMMEQALIGGLGGNKVNINEREATYLIQKFAAMNKRFSLPMPDAKNEYEFLLTTPVSLTKKENQILIDKLCTPIVSEYQLINYFLMRVFGRDFEAAAYLAAKDLSYDTLSESEGATLCKNSIEEFCDENGCSYLCESLIELDSKYKLIVSEVNVEKGKVISTKKRSSFFITAAEAAMMLNHPEFITVYEILTETEDFLKRFSGLSVNTMQTLHDSGRLYLEFNKNNDHVNRKVFRLNEDIHGLYFITDFGQLIIAAYSLSEIHEIEKNLGRSDVGTCILPTAKYEFKEPILYEFIQSDFDDFTDFLDFLNS</sequence>
<dbReference type="EMBL" id="CP042469">
    <property type="protein sequence ID" value="QOX64465.1"/>
    <property type="molecule type" value="Genomic_DNA"/>
</dbReference>
<evidence type="ECO:0000313" key="2">
    <source>
        <dbReference type="Proteomes" id="UP000594014"/>
    </source>
</evidence>
<organism evidence="1 2">
    <name type="scientific">Anoxybacterium hadale</name>
    <dbReference type="NCBI Taxonomy" id="3408580"/>
    <lineage>
        <taxon>Bacteria</taxon>
        <taxon>Bacillati</taxon>
        <taxon>Bacillota</taxon>
        <taxon>Clostridia</taxon>
        <taxon>Peptostreptococcales</taxon>
        <taxon>Anaerovoracaceae</taxon>
        <taxon>Anoxybacterium</taxon>
    </lineage>
</organism>
<protein>
    <submittedName>
        <fullName evidence="1">Uncharacterized protein</fullName>
    </submittedName>
</protein>
<proteinExistence type="predicted"/>
<name>A0ACD1ADB9_9FIRM</name>